<feature type="region of interest" description="Disordered" evidence="2">
    <location>
        <begin position="49"/>
        <end position="99"/>
    </location>
</feature>
<evidence type="ECO:0000313" key="4">
    <source>
        <dbReference type="Proteomes" id="UP001148614"/>
    </source>
</evidence>
<feature type="coiled-coil region" evidence="1">
    <location>
        <begin position="135"/>
        <end position="219"/>
    </location>
</feature>
<dbReference type="Proteomes" id="UP001148614">
    <property type="component" value="Unassembled WGS sequence"/>
</dbReference>
<sequence>MLAMKRLPNDSFLPSGGIDAFDRSMSHIHHFSAHPTSTISPLSLEQSLNQPYFDTPRSNHASPSSPSGARGPRQYLSPQHNSLLTPTRGRSPGPCFASPSLEPVLSGTISPFEHLSPQAAATLLQRREDHNRRLRENWEAERIHLEASRARAEEMFREERNMMDDERLIWVKEKAELETELERQKVVLEKRNNELENELLKWKQRVEDAETKLTELIKSKPTYSSQVMPGLKLDGAVNDPVGSQARVHSTESKLGGTSSSTFRTPSEGVSPGSLPPGKFTTIPESNPFVPLDPRMQSASPTSPPTTKGKEREPSIPINEVIPGSDGVDLKASAVQRATFDDGKSLSATLVSCKTSPPDAEKSMPELQSYVSPAVRTQETLKAPEHHRLTMHAGHTPNHSMSFSNLPTMESTAGNTAGSSGTSTPTAVPEPIVAFAADVLGQGKEETTFDSQSGDIVDTEEAIYEPSDEDPALKGPLCLRNRPGADEAFLRRLSDKLEEVKATDAAPSVLNDLTIKAPLSEGLMDNKTRHGIDSEINDDQTEDAIENVEEDAPLRFKPSSNFGQPLGQVRRTSDL</sequence>
<gene>
    <name evidence="3" type="ORF">NPX13_g7062</name>
</gene>
<feature type="compositionally biased region" description="Polar residues" evidence="2">
    <location>
        <begin position="255"/>
        <end position="264"/>
    </location>
</feature>
<feature type="compositionally biased region" description="Low complexity" evidence="2">
    <location>
        <begin position="61"/>
        <end position="73"/>
    </location>
</feature>
<evidence type="ECO:0000313" key="3">
    <source>
        <dbReference type="EMBL" id="KAJ3566643.1"/>
    </source>
</evidence>
<keyword evidence="1" id="KW-0175">Coiled coil</keyword>
<evidence type="ECO:0000256" key="2">
    <source>
        <dbReference type="SAM" id="MobiDB-lite"/>
    </source>
</evidence>
<evidence type="ECO:0000256" key="1">
    <source>
        <dbReference type="SAM" id="Coils"/>
    </source>
</evidence>
<name>A0A9W8NB16_9PEZI</name>
<reference evidence="3" key="1">
    <citation type="submission" date="2022-07" db="EMBL/GenBank/DDBJ databases">
        <title>Genome Sequence of Xylaria arbuscula.</title>
        <authorList>
            <person name="Buettner E."/>
        </authorList>
    </citation>
    <scope>NUCLEOTIDE SEQUENCE</scope>
    <source>
        <strain evidence="3">VT107</strain>
    </source>
</reference>
<organism evidence="3 4">
    <name type="scientific">Xylaria arbuscula</name>
    <dbReference type="NCBI Taxonomy" id="114810"/>
    <lineage>
        <taxon>Eukaryota</taxon>
        <taxon>Fungi</taxon>
        <taxon>Dikarya</taxon>
        <taxon>Ascomycota</taxon>
        <taxon>Pezizomycotina</taxon>
        <taxon>Sordariomycetes</taxon>
        <taxon>Xylariomycetidae</taxon>
        <taxon>Xylariales</taxon>
        <taxon>Xylariaceae</taxon>
        <taxon>Xylaria</taxon>
    </lineage>
</organism>
<feature type="compositionally biased region" description="Polar residues" evidence="2">
    <location>
        <begin position="76"/>
        <end position="85"/>
    </location>
</feature>
<feature type="region of interest" description="Disordered" evidence="2">
    <location>
        <begin position="237"/>
        <end position="323"/>
    </location>
</feature>
<proteinExistence type="predicted"/>
<keyword evidence="4" id="KW-1185">Reference proteome</keyword>
<dbReference type="EMBL" id="JANPWZ010001334">
    <property type="protein sequence ID" value="KAJ3566643.1"/>
    <property type="molecule type" value="Genomic_DNA"/>
</dbReference>
<comment type="caution">
    <text evidence="3">The sequence shown here is derived from an EMBL/GenBank/DDBJ whole genome shotgun (WGS) entry which is preliminary data.</text>
</comment>
<dbReference type="AlphaFoldDB" id="A0A9W8NB16"/>
<accession>A0A9W8NB16</accession>
<feature type="region of interest" description="Disordered" evidence="2">
    <location>
        <begin position="548"/>
        <end position="574"/>
    </location>
</feature>
<protein>
    <submittedName>
        <fullName evidence="3">Uncharacterized protein</fullName>
    </submittedName>
</protein>
<dbReference type="VEuPathDB" id="FungiDB:F4678DRAFT_469571"/>
<feature type="compositionally biased region" description="Polar residues" evidence="2">
    <location>
        <begin position="49"/>
        <end position="60"/>
    </location>
</feature>